<dbReference type="Proteomes" id="UP000054248">
    <property type="component" value="Unassembled WGS sequence"/>
</dbReference>
<reference evidence="2 3" key="1">
    <citation type="submission" date="2014-04" db="EMBL/GenBank/DDBJ databases">
        <authorList>
            <consortium name="DOE Joint Genome Institute"/>
            <person name="Kuo A."/>
            <person name="Girlanda M."/>
            <person name="Perotto S."/>
            <person name="Kohler A."/>
            <person name="Nagy L.G."/>
            <person name="Floudas D."/>
            <person name="Copeland A."/>
            <person name="Barry K.W."/>
            <person name="Cichocki N."/>
            <person name="Veneault-Fourrey C."/>
            <person name="LaButti K."/>
            <person name="Lindquist E.A."/>
            <person name="Lipzen A."/>
            <person name="Lundell T."/>
            <person name="Morin E."/>
            <person name="Murat C."/>
            <person name="Sun H."/>
            <person name="Tunlid A."/>
            <person name="Henrissat B."/>
            <person name="Grigoriev I.V."/>
            <person name="Hibbett D.S."/>
            <person name="Martin F."/>
            <person name="Nordberg H.P."/>
            <person name="Cantor M.N."/>
            <person name="Hua S.X."/>
        </authorList>
    </citation>
    <scope>NUCLEOTIDE SEQUENCE [LARGE SCALE GENOMIC DNA]</scope>
    <source>
        <strain evidence="2 3">MUT 4182</strain>
    </source>
</reference>
<evidence type="ECO:0000313" key="3">
    <source>
        <dbReference type="Proteomes" id="UP000054248"/>
    </source>
</evidence>
<proteinExistence type="predicted"/>
<dbReference type="AlphaFoldDB" id="A0A0C3MF62"/>
<accession>A0A0C3MF62</accession>
<dbReference type="EMBL" id="KN822955">
    <property type="protein sequence ID" value="KIO32357.1"/>
    <property type="molecule type" value="Genomic_DNA"/>
</dbReference>
<feature type="domain" description="F-box" evidence="1">
    <location>
        <begin position="16"/>
        <end position="53"/>
    </location>
</feature>
<evidence type="ECO:0000259" key="1">
    <source>
        <dbReference type="Pfam" id="PF12937"/>
    </source>
</evidence>
<reference evidence="3" key="2">
    <citation type="submission" date="2015-01" db="EMBL/GenBank/DDBJ databases">
        <title>Evolutionary Origins and Diversification of the Mycorrhizal Mutualists.</title>
        <authorList>
            <consortium name="DOE Joint Genome Institute"/>
            <consortium name="Mycorrhizal Genomics Consortium"/>
            <person name="Kohler A."/>
            <person name="Kuo A."/>
            <person name="Nagy L.G."/>
            <person name="Floudas D."/>
            <person name="Copeland A."/>
            <person name="Barry K.W."/>
            <person name="Cichocki N."/>
            <person name="Veneault-Fourrey C."/>
            <person name="LaButti K."/>
            <person name="Lindquist E.A."/>
            <person name="Lipzen A."/>
            <person name="Lundell T."/>
            <person name="Morin E."/>
            <person name="Murat C."/>
            <person name="Riley R."/>
            <person name="Ohm R."/>
            <person name="Sun H."/>
            <person name="Tunlid A."/>
            <person name="Henrissat B."/>
            <person name="Grigoriev I.V."/>
            <person name="Hibbett D.S."/>
            <person name="Martin F."/>
        </authorList>
    </citation>
    <scope>NUCLEOTIDE SEQUENCE [LARGE SCALE GENOMIC DNA]</scope>
    <source>
        <strain evidence="3">MUT 4182</strain>
    </source>
</reference>
<gene>
    <name evidence="2" type="ORF">M407DRAFT_18672</name>
</gene>
<sequence>MRQLIRNLTDATLSVSEILSLVFSYGSPQTQATRACVCKKWSEVALDQLWRDIEDIYPLLKLVIPLESFYDDYYDEDVFKHEETLVLLRDADWPRFRQYATRVKSITYNEKAVEVSPPSKEGIAFICLHHPYGNCLTPNVRTLRWTLSYGATITPMIPFMSQCMEELILESKLETTETRNLFLGLTHRTPTLKRLSIESEASPSEISSSLSRWISTCLGLENAHIPRRWQTSTVVTAFGSLPKLVEFGIQWSPTPDEYAGVGMDMEVVEGHFRSLRRLGWCSDIKEAEDLLHQTSCGLQGLALDCPGEPSAEEVAAFIATAAHRCPDLDSFCLNLTNLAEVVEPDEHAHLQVLALDLEVLRPLLACKRLRELRIHYPSPCILSNSDLEEMGAAWPNMEELVLCPDPNDLQVEQGTLISSLPHIATAFPQIRLLGLYFDEFGPPGPAGDLLPEIQFKCLQELDVGASPVPNGDTAVVGLYLASLFAAGTKPPIRAEASGARSNYFEGSLATEEWKEIERWVHQTMRVKEAFLCRLSGH</sequence>
<dbReference type="STRING" id="1051891.A0A0C3MF62"/>
<dbReference type="SUPFAM" id="SSF52047">
    <property type="entry name" value="RNI-like"/>
    <property type="match status" value="1"/>
</dbReference>
<keyword evidence="3" id="KW-1185">Reference proteome</keyword>
<dbReference type="InterPro" id="IPR036047">
    <property type="entry name" value="F-box-like_dom_sf"/>
</dbReference>
<dbReference type="Gene3D" id="1.20.1280.50">
    <property type="match status" value="1"/>
</dbReference>
<dbReference type="HOGENOM" id="CLU_021164_5_1_1"/>
<dbReference type="Pfam" id="PF12937">
    <property type="entry name" value="F-box-like"/>
    <property type="match status" value="1"/>
</dbReference>
<dbReference type="OrthoDB" id="2447803at2759"/>
<dbReference type="InterPro" id="IPR032675">
    <property type="entry name" value="LRR_dom_sf"/>
</dbReference>
<organism evidence="2 3">
    <name type="scientific">Tulasnella calospora MUT 4182</name>
    <dbReference type="NCBI Taxonomy" id="1051891"/>
    <lineage>
        <taxon>Eukaryota</taxon>
        <taxon>Fungi</taxon>
        <taxon>Dikarya</taxon>
        <taxon>Basidiomycota</taxon>
        <taxon>Agaricomycotina</taxon>
        <taxon>Agaricomycetes</taxon>
        <taxon>Cantharellales</taxon>
        <taxon>Tulasnellaceae</taxon>
        <taxon>Tulasnella</taxon>
    </lineage>
</organism>
<evidence type="ECO:0000313" key="2">
    <source>
        <dbReference type="EMBL" id="KIO32357.1"/>
    </source>
</evidence>
<name>A0A0C3MF62_9AGAM</name>
<dbReference type="InterPro" id="IPR001810">
    <property type="entry name" value="F-box_dom"/>
</dbReference>
<dbReference type="Gene3D" id="3.80.10.10">
    <property type="entry name" value="Ribonuclease Inhibitor"/>
    <property type="match status" value="1"/>
</dbReference>
<protein>
    <recommendedName>
        <fullName evidence="1">F-box domain-containing protein</fullName>
    </recommendedName>
</protein>
<dbReference type="SUPFAM" id="SSF81383">
    <property type="entry name" value="F-box domain"/>
    <property type="match status" value="1"/>
</dbReference>